<gene>
    <name evidence="1" type="ORF">EVA_06801</name>
</gene>
<name>J9GCN8_9ZZZZ</name>
<reference evidence="1" key="1">
    <citation type="journal article" date="2012" name="PLoS ONE">
        <title>Gene sets for utilization of primary and secondary nutrition supplies in the distal gut of endangered iberian lynx.</title>
        <authorList>
            <person name="Alcaide M."/>
            <person name="Messina E."/>
            <person name="Richter M."/>
            <person name="Bargiela R."/>
            <person name="Peplies J."/>
            <person name="Huws S.A."/>
            <person name="Newbold C.J."/>
            <person name="Golyshin P.N."/>
            <person name="Simon M.A."/>
            <person name="Lopez G."/>
            <person name="Yakimov M.M."/>
            <person name="Ferrer M."/>
        </authorList>
    </citation>
    <scope>NUCLEOTIDE SEQUENCE</scope>
</reference>
<sequence length="58" mass="6749">MTEKNPTIVAHNSSGFFVYQKKIPLSQSKKMSCSLRFYSYKKLARIKRSAVSKHVNFH</sequence>
<accession>J9GCN8</accession>
<comment type="caution">
    <text evidence="1">The sequence shown here is derived from an EMBL/GenBank/DDBJ whole genome shotgun (WGS) entry which is preliminary data.</text>
</comment>
<proteinExistence type="predicted"/>
<dbReference type="AlphaFoldDB" id="J9GCN8"/>
<dbReference type="EMBL" id="AMCI01001582">
    <property type="protein sequence ID" value="EJX05092.1"/>
    <property type="molecule type" value="Genomic_DNA"/>
</dbReference>
<organism evidence="1">
    <name type="scientific">gut metagenome</name>
    <dbReference type="NCBI Taxonomy" id="749906"/>
    <lineage>
        <taxon>unclassified sequences</taxon>
        <taxon>metagenomes</taxon>
        <taxon>organismal metagenomes</taxon>
    </lineage>
</organism>
<protein>
    <submittedName>
        <fullName evidence="1">Uncharacterized protein</fullName>
    </submittedName>
</protein>
<evidence type="ECO:0000313" key="1">
    <source>
        <dbReference type="EMBL" id="EJX05092.1"/>
    </source>
</evidence>